<evidence type="ECO:0000256" key="1">
    <source>
        <dbReference type="SAM" id="MobiDB-lite"/>
    </source>
</evidence>
<dbReference type="Proteomes" id="UP001600941">
    <property type="component" value="Unassembled WGS sequence"/>
</dbReference>
<evidence type="ECO:0000313" key="2">
    <source>
        <dbReference type="EMBL" id="GAA6500985.1"/>
    </source>
</evidence>
<feature type="region of interest" description="Disordered" evidence="1">
    <location>
        <begin position="44"/>
        <end position="71"/>
    </location>
</feature>
<comment type="caution">
    <text evidence="2">The sequence shown here is derived from an EMBL/GenBank/DDBJ whole genome shotgun (WGS) entry which is preliminary data.</text>
</comment>
<protein>
    <submittedName>
        <fullName evidence="2">Uncharacterized protein</fullName>
    </submittedName>
</protein>
<dbReference type="EMBL" id="BAABZQ010000001">
    <property type="protein sequence ID" value="GAA6500985.1"/>
    <property type="molecule type" value="Genomic_DNA"/>
</dbReference>
<reference evidence="2 3" key="1">
    <citation type="submission" date="2024-04" db="EMBL/GenBank/DDBJ databases">
        <title>Defined microbial consortia suppress multidrug-resistant proinflammatory Enterobacteriaceae via ecological control.</title>
        <authorList>
            <person name="Furuichi M."/>
            <person name="Kawaguchi T."/>
            <person name="Pust M."/>
            <person name="Yasuma K."/>
            <person name="Plichta D."/>
            <person name="Hasegawa N."/>
            <person name="Ohya T."/>
            <person name="Bhattarai S."/>
            <person name="Sasajima S."/>
            <person name="Aoto Y."/>
            <person name="Tuganbaev T."/>
            <person name="Yaginuma M."/>
            <person name="Ueda M."/>
            <person name="Okahashi N."/>
            <person name="Amafuji K."/>
            <person name="Kiridooshi Y."/>
            <person name="Sugita K."/>
            <person name="Strazar M."/>
            <person name="Skelly A."/>
            <person name="Suda W."/>
            <person name="Hattori M."/>
            <person name="Nakamoto N."/>
            <person name="Caballero S."/>
            <person name="Norman J."/>
            <person name="Olle B."/>
            <person name="Tanoue T."/>
            <person name="Arita M."/>
            <person name="Bucci V."/>
            <person name="Atarashi K."/>
            <person name="Xavier R."/>
            <person name="Honda K."/>
        </authorList>
    </citation>
    <scope>NUCLEOTIDE SEQUENCE [LARGE SCALE GENOMIC DNA]</scope>
    <source>
        <strain evidence="3">k34-0107-D12</strain>
    </source>
</reference>
<feature type="compositionally biased region" description="Basic and acidic residues" evidence="1">
    <location>
        <begin position="61"/>
        <end position="71"/>
    </location>
</feature>
<proteinExistence type="predicted"/>
<keyword evidence="3" id="KW-1185">Reference proteome</keyword>
<accession>A0ABQ0BWT5</accession>
<gene>
    <name evidence="2" type="ORF">K340107D12_38010</name>
</gene>
<name>A0ABQ0BWT5_9FIRM</name>
<evidence type="ECO:0000313" key="3">
    <source>
        <dbReference type="Proteomes" id="UP001600941"/>
    </source>
</evidence>
<sequence>METVTILFNGGKKIYVSDYAGGENVVKELTIDACLFDIGRPFWGRPRDRKPGHLSPVRSARGGEDKAGQPG</sequence>
<organism evidence="2 3">
    <name type="scientific">Blautia parvula</name>
    <dbReference type="NCBI Taxonomy" id="2877527"/>
    <lineage>
        <taxon>Bacteria</taxon>
        <taxon>Bacillati</taxon>
        <taxon>Bacillota</taxon>
        <taxon>Clostridia</taxon>
        <taxon>Lachnospirales</taxon>
        <taxon>Lachnospiraceae</taxon>
        <taxon>Blautia</taxon>
    </lineage>
</organism>